<proteinExistence type="predicted"/>
<sequence>MYKYAHLSKFDGFCLKKRETEGDRYRPSCLRVKVEYRKDPFRSPELWYSAQMRLIHQMESHHRHVRFISDRPTRNVLCSSYGTELFNTSFRSIVELILYCLVDYDQADERGCCNRDDDWITLWEIRPRSIHNQGYYWLTEPILV</sequence>
<dbReference type="EMBL" id="LN483332">
    <property type="protein sequence ID" value="CED85057.1"/>
    <property type="molecule type" value="Genomic_DNA"/>
</dbReference>
<protein>
    <submittedName>
        <fullName evidence="1">Uncharacterized protein</fullName>
    </submittedName>
</protein>
<reference evidence="1" key="1">
    <citation type="submission" date="2014-08" db="EMBL/GenBank/DDBJ databases">
        <authorList>
            <person name="Sharma Rahul"/>
            <person name="Thines Marco"/>
        </authorList>
    </citation>
    <scope>NUCLEOTIDE SEQUENCE</scope>
</reference>
<accession>A0A0F7SS52</accession>
<name>A0A0F7SS52_PHARH</name>
<organism evidence="1">
    <name type="scientific">Phaffia rhodozyma</name>
    <name type="common">Yeast</name>
    <name type="synonym">Xanthophyllomyces dendrorhous</name>
    <dbReference type="NCBI Taxonomy" id="264483"/>
    <lineage>
        <taxon>Eukaryota</taxon>
        <taxon>Fungi</taxon>
        <taxon>Dikarya</taxon>
        <taxon>Basidiomycota</taxon>
        <taxon>Agaricomycotina</taxon>
        <taxon>Tremellomycetes</taxon>
        <taxon>Cystofilobasidiales</taxon>
        <taxon>Mrakiaceae</taxon>
        <taxon>Phaffia</taxon>
    </lineage>
</organism>
<dbReference type="AlphaFoldDB" id="A0A0F7SS52"/>
<evidence type="ECO:0000313" key="1">
    <source>
        <dbReference type="EMBL" id="CED85057.1"/>
    </source>
</evidence>